<sequence length="376" mass="42504">MATAELLADIEAGNLRKSVSESQYNEVLAKTYSNLREKYGDEQNYKFDPEKHLSYYSADPLDQHKYHETRRLTMAELGLTNKNQISPIGVSDPFPLFTDEATDIMKMECLRKDIFLKYARESFNSTSGMDCIVRGYAKTKGTINTQFVHDAWTHPKTIELISTMAGVELEVIMDYEIAQVNIGVTPKEVAENQKNAVEAADDMPAIIGWHYDSYPFVCVLMLSDTSAMIGGETYLRMGDSKLACVLGPQKGSAAVLQGRLIEHLANKPVGATERITMVTSYRAKNSIIHEGSVLGTVKPEINFGTRPDDFYPDWVKYRSQVIKDRLDALVKQCETNDKFERKITMDTLRDIEAYLHHTTKEMDITPEEWDVIAKKG</sequence>
<name>A0A1L0B8W0_9ASCO</name>
<dbReference type="AlphaFoldDB" id="A0A1L0B8W0"/>
<dbReference type="EMBL" id="LT635756">
    <property type="protein sequence ID" value="SGZ47438.1"/>
    <property type="molecule type" value="Genomic_DNA"/>
</dbReference>
<protein>
    <submittedName>
        <fullName evidence="1">CIC11C00000001183</fullName>
    </submittedName>
</protein>
<reference evidence="1 2" key="1">
    <citation type="submission" date="2016-10" db="EMBL/GenBank/DDBJ databases">
        <authorList>
            <person name="de Groot N.N."/>
        </authorList>
    </citation>
    <scope>NUCLEOTIDE SEQUENCE [LARGE SCALE GENOMIC DNA]</scope>
    <source>
        <strain evidence="1 2">CBS 141442</strain>
    </source>
</reference>
<dbReference type="PANTHER" id="PTHR41677">
    <property type="entry name" value="YALI0B19030P"/>
    <property type="match status" value="1"/>
</dbReference>
<evidence type="ECO:0000313" key="2">
    <source>
        <dbReference type="Proteomes" id="UP000182334"/>
    </source>
</evidence>
<keyword evidence="2" id="KW-1185">Reference proteome</keyword>
<dbReference type="STRING" id="45354.A0A1L0B8W0"/>
<dbReference type="OrthoDB" id="10256055at2759"/>
<accession>A0A1L0B8W0</accession>
<gene>
    <name evidence="1" type="ORF">SAMEA4029010_CIC11G00000001183</name>
</gene>
<proteinExistence type="predicted"/>
<dbReference type="Proteomes" id="UP000182334">
    <property type="component" value="Chromosome I"/>
</dbReference>
<dbReference type="PANTHER" id="PTHR41677:SF1">
    <property type="entry name" value="FE2OG DIOXYGENASE DOMAIN-CONTAINING PROTEIN"/>
    <property type="match status" value="1"/>
</dbReference>
<organism evidence="1 2">
    <name type="scientific">Sungouiella intermedia</name>
    <dbReference type="NCBI Taxonomy" id="45354"/>
    <lineage>
        <taxon>Eukaryota</taxon>
        <taxon>Fungi</taxon>
        <taxon>Dikarya</taxon>
        <taxon>Ascomycota</taxon>
        <taxon>Saccharomycotina</taxon>
        <taxon>Pichiomycetes</taxon>
        <taxon>Metschnikowiaceae</taxon>
        <taxon>Sungouiella</taxon>
    </lineage>
</organism>
<evidence type="ECO:0000313" key="1">
    <source>
        <dbReference type="EMBL" id="SGZ47438.1"/>
    </source>
</evidence>